<gene>
    <name evidence="1" type="ORF">LTRI10_LOCUS13011</name>
</gene>
<name>A0AAV2DCI5_9ROSI</name>
<keyword evidence="2" id="KW-1185">Reference proteome</keyword>
<reference evidence="1 2" key="1">
    <citation type="submission" date="2024-04" db="EMBL/GenBank/DDBJ databases">
        <authorList>
            <person name="Fracassetti M."/>
        </authorList>
    </citation>
    <scope>NUCLEOTIDE SEQUENCE [LARGE SCALE GENOMIC DNA]</scope>
</reference>
<proteinExistence type="predicted"/>
<sequence>MGRPREPLHLGSVVVTSLSQILGCPMKYRMHLGPIITRLAVTYGWISLTTGRWEGQISSRWGHSMICCCFDLSEESSTSMASDMWWSRHQSLSQPRENHHHHAAVSIIGPLHHQLESAHLLLQLVWGHESLPLKASLLGYPPSLLESEKLGDIPTT</sequence>
<evidence type="ECO:0000313" key="1">
    <source>
        <dbReference type="EMBL" id="CAL1370918.1"/>
    </source>
</evidence>
<dbReference type="EMBL" id="OZ034815">
    <property type="protein sequence ID" value="CAL1370918.1"/>
    <property type="molecule type" value="Genomic_DNA"/>
</dbReference>
<organism evidence="1 2">
    <name type="scientific">Linum trigynum</name>
    <dbReference type="NCBI Taxonomy" id="586398"/>
    <lineage>
        <taxon>Eukaryota</taxon>
        <taxon>Viridiplantae</taxon>
        <taxon>Streptophyta</taxon>
        <taxon>Embryophyta</taxon>
        <taxon>Tracheophyta</taxon>
        <taxon>Spermatophyta</taxon>
        <taxon>Magnoliopsida</taxon>
        <taxon>eudicotyledons</taxon>
        <taxon>Gunneridae</taxon>
        <taxon>Pentapetalae</taxon>
        <taxon>rosids</taxon>
        <taxon>fabids</taxon>
        <taxon>Malpighiales</taxon>
        <taxon>Linaceae</taxon>
        <taxon>Linum</taxon>
    </lineage>
</organism>
<evidence type="ECO:0000313" key="2">
    <source>
        <dbReference type="Proteomes" id="UP001497516"/>
    </source>
</evidence>
<dbReference type="AlphaFoldDB" id="A0AAV2DCI5"/>
<accession>A0AAV2DCI5</accession>
<dbReference type="Proteomes" id="UP001497516">
    <property type="component" value="Chromosome 2"/>
</dbReference>
<protein>
    <submittedName>
        <fullName evidence="1">Uncharacterized protein</fullName>
    </submittedName>
</protein>